<protein>
    <submittedName>
        <fullName evidence="1">Bromodomain-containing protein</fullName>
    </submittedName>
</protein>
<dbReference type="Proteomes" id="UP000321947">
    <property type="component" value="Unassembled WGS sequence"/>
</dbReference>
<gene>
    <name evidence="2" type="ORF">E5676_scaffold455G00740</name>
    <name evidence="1" type="ORF">E6C27_scaffold285G003690</name>
</gene>
<dbReference type="AlphaFoldDB" id="A0A5A7SXA5"/>
<dbReference type="EMBL" id="SSTD01000141">
    <property type="protein sequence ID" value="TYK30873.1"/>
    <property type="molecule type" value="Genomic_DNA"/>
</dbReference>
<dbReference type="Proteomes" id="UP000321393">
    <property type="component" value="Unassembled WGS sequence"/>
</dbReference>
<reference evidence="3 4" key="1">
    <citation type="submission" date="2019-08" db="EMBL/GenBank/DDBJ databases">
        <title>Draft genome sequences of two oriental melons (Cucumis melo L. var makuwa).</title>
        <authorList>
            <person name="Kwon S.-Y."/>
        </authorList>
    </citation>
    <scope>NUCLEOTIDE SEQUENCE [LARGE SCALE GENOMIC DNA]</scope>
    <source>
        <strain evidence="4">cv. Chang Bougi</strain>
        <strain evidence="3">cv. SW 3</strain>
        <tissue evidence="1">Leaf</tissue>
    </source>
</reference>
<name>A0A5A7SXA5_CUCMM</name>
<accession>A0A5A7SXA5</accession>
<proteinExistence type="predicted"/>
<evidence type="ECO:0000313" key="3">
    <source>
        <dbReference type="Proteomes" id="UP000321393"/>
    </source>
</evidence>
<evidence type="ECO:0000313" key="1">
    <source>
        <dbReference type="EMBL" id="KAA0035670.1"/>
    </source>
</evidence>
<evidence type="ECO:0000313" key="2">
    <source>
        <dbReference type="EMBL" id="TYK30873.1"/>
    </source>
</evidence>
<evidence type="ECO:0000313" key="4">
    <source>
        <dbReference type="Proteomes" id="UP000321947"/>
    </source>
</evidence>
<organism evidence="1 3">
    <name type="scientific">Cucumis melo var. makuwa</name>
    <name type="common">Oriental melon</name>
    <dbReference type="NCBI Taxonomy" id="1194695"/>
    <lineage>
        <taxon>Eukaryota</taxon>
        <taxon>Viridiplantae</taxon>
        <taxon>Streptophyta</taxon>
        <taxon>Embryophyta</taxon>
        <taxon>Tracheophyta</taxon>
        <taxon>Spermatophyta</taxon>
        <taxon>Magnoliopsida</taxon>
        <taxon>eudicotyledons</taxon>
        <taxon>Gunneridae</taxon>
        <taxon>Pentapetalae</taxon>
        <taxon>rosids</taxon>
        <taxon>fabids</taxon>
        <taxon>Cucurbitales</taxon>
        <taxon>Cucurbitaceae</taxon>
        <taxon>Benincaseae</taxon>
        <taxon>Cucumis</taxon>
    </lineage>
</organism>
<dbReference type="EMBL" id="SSTE01019907">
    <property type="protein sequence ID" value="KAA0035670.1"/>
    <property type="molecule type" value="Genomic_DNA"/>
</dbReference>
<comment type="caution">
    <text evidence="1">The sequence shown here is derived from an EMBL/GenBank/DDBJ whole genome shotgun (WGS) entry which is preliminary data.</text>
</comment>
<sequence length="188" mass="20830">MYCVGKASSDRLYRVALLRNQFTDTILKAREKHLKRGSPDAVSSALGKPRPFPDALLTASGKPRSFPAHYLPFPTHTYGVRKTYALGISLISHVRLVSMHTYGVGNTPYFSMSCGRRMNCASGKPLIFDVLLYASRIAFSPDVLLYALGEPLIPEVFYADVFFDVGKSPISCSDTTFSFLQLLQPVLQ</sequence>